<dbReference type="Gene3D" id="1.10.1220.10">
    <property type="entry name" value="Met repressor-like"/>
    <property type="match status" value="1"/>
</dbReference>
<evidence type="ECO:0000313" key="1">
    <source>
        <dbReference type="EMBL" id="OGM32996.1"/>
    </source>
</evidence>
<name>A0A1F7Z052_9BACT</name>
<reference evidence="1 2" key="1">
    <citation type="journal article" date="2016" name="Nat. Commun.">
        <title>Thousands of microbial genomes shed light on interconnected biogeochemical processes in an aquifer system.</title>
        <authorList>
            <person name="Anantharaman K."/>
            <person name="Brown C.T."/>
            <person name="Hug L.A."/>
            <person name="Sharon I."/>
            <person name="Castelle C.J."/>
            <person name="Probst A.J."/>
            <person name="Thomas B.C."/>
            <person name="Singh A."/>
            <person name="Wilkins M.J."/>
            <person name="Karaoz U."/>
            <person name="Brodie E.L."/>
            <person name="Williams K.H."/>
            <person name="Hubbard S.S."/>
            <person name="Banfield J.F."/>
        </authorList>
    </citation>
    <scope>NUCLEOTIDE SEQUENCE [LARGE SCALE GENOMIC DNA]</scope>
</reference>
<dbReference type="Proteomes" id="UP000178870">
    <property type="component" value="Unassembled WGS sequence"/>
</dbReference>
<evidence type="ECO:0000313" key="2">
    <source>
        <dbReference type="Proteomes" id="UP000178870"/>
    </source>
</evidence>
<protein>
    <recommendedName>
        <fullName evidence="3">Antitoxin</fullName>
    </recommendedName>
</protein>
<dbReference type="Pfam" id="PF04221">
    <property type="entry name" value="RelB"/>
    <property type="match status" value="1"/>
</dbReference>
<dbReference type="EMBL" id="MGGP01000010">
    <property type="protein sequence ID" value="OGM32996.1"/>
    <property type="molecule type" value="Genomic_DNA"/>
</dbReference>
<evidence type="ECO:0008006" key="3">
    <source>
        <dbReference type="Google" id="ProtNLM"/>
    </source>
</evidence>
<organism evidence="1 2">
    <name type="scientific">Candidatus Woesebacteria bacterium RIFCSPHIGHO2_01_FULL_44_21</name>
    <dbReference type="NCBI Taxonomy" id="1802503"/>
    <lineage>
        <taxon>Bacteria</taxon>
        <taxon>Candidatus Woeseibacteriota</taxon>
    </lineage>
</organism>
<sequence length="80" mass="8734">MSTAIINIKTDPELKAHAQAKAAKMGLSLSAVINKSLKEFVKKKKTPYGIFAGADISDEDLYEITHSLDKEVDEIVNATK</sequence>
<dbReference type="GO" id="GO:0006355">
    <property type="term" value="P:regulation of DNA-templated transcription"/>
    <property type="evidence" value="ECO:0007669"/>
    <property type="project" value="InterPro"/>
</dbReference>
<dbReference type="AlphaFoldDB" id="A0A1F7Z052"/>
<dbReference type="InterPro" id="IPR007337">
    <property type="entry name" value="RelB/DinJ"/>
</dbReference>
<dbReference type="InterPro" id="IPR013321">
    <property type="entry name" value="Arc_rbn_hlx_hlx"/>
</dbReference>
<gene>
    <name evidence="1" type="ORF">A2803_02470</name>
</gene>
<proteinExistence type="predicted"/>
<accession>A0A1F7Z052</accession>
<comment type="caution">
    <text evidence="1">The sequence shown here is derived from an EMBL/GenBank/DDBJ whole genome shotgun (WGS) entry which is preliminary data.</text>
</comment>